<keyword evidence="1" id="KW-0812">Transmembrane</keyword>
<keyword evidence="1" id="KW-1133">Transmembrane helix</keyword>
<evidence type="ECO:0000313" key="3">
    <source>
        <dbReference type="Proteomes" id="UP000292424"/>
    </source>
</evidence>
<sequence length="214" mass="24936">MNKKPLIIHFIFLILIIANIVCGKYTGYSLGENVFFLLKVIFIIYSIFLCFYYWKTKLWALRIYFGLYILPIPVLIFGFLFKSMTMGVTIQTILSPVVPSKEYLSKNGIILYNVDQGFMTSDMSNMYIVKEQKSSFLEKQIGMVMLQPNFKDTGEYTIQNWEKDFTKPENIQLLNDKDMVNITVPFAFKSNDLDTLNPSKPMIDTITHQFTVFK</sequence>
<feature type="transmembrane region" description="Helical" evidence="1">
    <location>
        <begin position="34"/>
        <end position="54"/>
    </location>
</feature>
<feature type="transmembrane region" description="Helical" evidence="1">
    <location>
        <begin position="60"/>
        <end position="81"/>
    </location>
</feature>
<dbReference type="KEGG" id="arac:E0W69_010215"/>
<proteinExistence type="predicted"/>
<organism evidence="2 3">
    <name type="scientific">Rhizosphaericola mali</name>
    <dbReference type="NCBI Taxonomy" id="2545455"/>
    <lineage>
        <taxon>Bacteria</taxon>
        <taxon>Pseudomonadati</taxon>
        <taxon>Bacteroidota</taxon>
        <taxon>Chitinophagia</taxon>
        <taxon>Chitinophagales</taxon>
        <taxon>Chitinophagaceae</taxon>
        <taxon>Rhizosphaericola</taxon>
    </lineage>
</organism>
<protein>
    <submittedName>
        <fullName evidence="2">Uncharacterized protein</fullName>
    </submittedName>
</protein>
<feature type="transmembrane region" description="Helical" evidence="1">
    <location>
        <begin position="6"/>
        <end position="22"/>
    </location>
</feature>
<dbReference type="EMBL" id="CP044016">
    <property type="protein sequence ID" value="QES89014.1"/>
    <property type="molecule type" value="Genomic_DNA"/>
</dbReference>
<keyword evidence="1" id="KW-0472">Membrane</keyword>
<dbReference type="Proteomes" id="UP000292424">
    <property type="component" value="Chromosome"/>
</dbReference>
<keyword evidence="3" id="KW-1185">Reference proteome</keyword>
<accession>A0A5P2FZQ1</accession>
<gene>
    <name evidence="2" type="ORF">E0W69_010215</name>
</gene>
<evidence type="ECO:0000313" key="2">
    <source>
        <dbReference type="EMBL" id="QES89014.1"/>
    </source>
</evidence>
<dbReference type="RefSeq" id="WP_131329960.1">
    <property type="nucleotide sequence ID" value="NZ_CP044016.1"/>
</dbReference>
<reference evidence="2 3" key="1">
    <citation type="submission" date="2019-09" db="EMBL/GenBank/DDBJ databases">
        <title>Complete genome sequence of Arachidicoccus sp. B3-10 isolated from apple orchard soil.</title>
        <authorList>
            <person name="Kim H.S."/>
            <person name="Han K.-I."/>
            <person name="Suh M.K."/>
            <person name="Lee K.C."/>
            <person name="Eom M.K."/>
            <person name="Kim J.-S."/>
            <person name="Kang S.W."/>
            <person name="Sin Y."/>
            <person name="Lee J.-S."/>
        </authorList>
    </citation>
    <scope>NUCLEOTIDE SEQUENCE [LARGE SCALE GENOMIC DNA]</scope>
    <source>
        <strain evidence="2 3">B3-10</strain>
    </source>
</reference>
<name>A0A5P2FZQ1_9BACT</name>
<evidence type="ECO:0000256" key="1">
    <source>
        <dbReference type="SAM" id="Phobius"/>
    </source>
</evidence>
<dbReference type="AlphaFoldDB" id="A0A5P2FZQ1"/>